<accession>A0A820G8K9</accession>
<dbReference type="AlphaFoldDB" id="A0A820G8K9"/>
<dbReference type="EMBL" id="CAJOBD010028085">
    <property type="protein sequence ID" value="CAF4273987.1"/>
    <property type="molecule type" value="Genomic_DNA"/>
</dbReference>
<sequence>LCSKGEKACGSKPHSCYKESMYQCVNGQLRPK</sequence>
<evidence type="ECO:0000313" key="1">
    <source>
        <dbReference type="EMBL" id="CAF4273987.1"/>
    </source>
</evidence>
<protein>
    <submittedName>
        <fullName evidence="1">Uncharacterized protein</fullName>
    </submittedName>
</protein>
<gene>
    <name evidence="1" type="ORF">JBS370_LOCUS39535</name>
</gene>
<reference evidence="1" key="1">
    <citation type="submission" date="2021-02" db="EMBL/GenBank/DDBJ databases">
        <authorList>
            <person name="Nowell W R."/>
        </authorList>
    </citation>
    <scope>NUCLEOTIDE SEQUENCE</scope>
</reference>
<comment type="caution">
    <text evidence="1">The sequence shown here is derived from an EMBL/GenBank/DDBJ whole genome shotgun (WGS) entry which is preliminary data.</text>
</comment>
<organism evidence="1 2">
    <name type="scientific">Rotaria sordida</name>
    <dbReference type="NCBI Taxonomy" id="392033"/>
    <lineage>
        <taxon>Eukaryota</taxon>
        <taxon>Metazoa</taxon>
        <taxon>Spiralia</taxon>
        <taxon>Gnathifera</taxon>
        <taxon>Rotifera</taxon>
        <taxon>Eurotatoria</taxon>
        <taxon>Bdelloidea</taxon>
        <taxon>Philodinida</taxon>
        <taxon>Philodinidae</taxon>
        <taxon>Rotaria</taxon>
    </lineage>
</organism>
<name>A0A820G8K9_9BILA</name>
<evidence type="ECO:0000313" key="2">
    <source>
        <dbReference type="Proteomes" id="UP000663836"/>
    </source>
</evidence>
<proteinExistence type="predicted"/>
<dbReference type="Proteomes" id="UP000663836">
    <property type="component" value="Unassembled WGS sequence"/>
</dbReference>
<feature type="non-terminal residue" evidence="1">
    <location>
        <position position="1"/>
    </location>
</feature>